<organism evidence="3 4">
    <name type="scientific">Clostridium niameyense</name>
    <dbReference type="NCBI Taxonomy" id="1622073"/>
    <lineage>
        <taxon>Bacteria</taxon>
        <taxon>Bacillati</taxon>
        <taxon>Bacillota</taxon>
        <taxon>Clostridia</taxon>
        <taxon>Eubacteriales</taxon>
        <taxon>Clostridiaceae</taxon>
        <taxon>Clostridium</taxon>
    </lineage>
</organism>
<keyword evidence="4" id="KW-1185">Reference proteome</keyword>
<proteinExistence type="predicted"/>
<comment type="caution">
    <text evidence="3">The sequence shown here is derived from an EMBL/GenBank/DDBJ whole genome shotgun (WGS) entry which is preliminary data.</text>
</comment>
<dbReference type="SUPFAM" id="SSF56349">
    <property type="entry name" value="DNA breaking-rejoining enzymes"/>
    <property type="match status" value="1"/>
</dbReference>
<dbReference type="GO" id="GO:0003677">
    <property type="term" value="F:DNA binding"/>
    <property type="evidence" value="ECO:0007669"/>
    <property type="project" value="InterPro"/>
</dbReference>
<sequence>MNFVEPIRDTQKVRDIQEYLKRTDERNYILFITGVYTGLRISDILRLKVKDVKDKRFIYIREKKTSKQNIIEINKLLEKEYKWYCQDKELDEYLIKSREGVNKAISRVQAYKIIKTVGQDFGIDNLGTHTLRKTFGYHYYKQTKDVATLMKMFNHSDPSITLRYIGIIQDKMNKARRNFKI</sequence>
<dbReference type="CDD" id="cd01192">
    <property type="entry name" value="INT_C_like_3"/>
    <property type="match status" value="1"/>
</dbReference>
<dbReference type="InterPro" id="IPR013762">
    <property type="entry name" value="Integrase-like_cat_sf"/>
</dbReference>
<dbReference type="PANTHER" id="PTHR30349:SF82">
    <property type="entry name" value="INTEGRASE_RECOMBINASE YOEC-RELATED"/>
    <property type="match status" value="1"/>
</dbReference>
<keyword evidence="1" id="KW-0233">DNA recombination</keyword>
<dbReference type="RefSeq" id="WP_163249946.1">
    <property type="nucleotide sequence ID" value="NZ_SXDP01000017.1"/>
</dbReference>
<reference evidence="3 4" key="1">
    <citation type="submission" date="2019-04" db="EMBL/GenBank/DDBJ databases">
        <title>Genome sequencing of Clostridium botulinum Groups I-IV and Clostridium butyricum.</title>
        <authorList>
            <person name="Brunt J."/>
            <person name="Van Vliet A.H.M."/>
            <person name="Stringer S.C."/>
            <person name="Carter A.T."/>
            <person name="Peck M.W."/>
        </authorList>
    </citation>
    <scope>NUCLEOTIDE SEQUENCE [LARGE SCALE GENOMIC DNA]</scope>
    <source>
        <strain evidence="3 4">IFR 18/094</strain>
    </source>
</reference>
<dbReference type="InterPro" id="IPR011010">
    <property type="entry name" value="DNA_brk_join_enz"/>
</dbReference>
<evidence type="ECO:0000313" key="3">
    <source>
        <dbReference type="EMBL" id="NEZ47974.1"/>
    </source>
</evidence>
<dbReference type="Pfam" id="PF00589">
    <property type="entry name" value="Phage_integrase"/>
    <property type="match status" value="1"/>
</dbReference>
<feature type="domain" description="Tyr recombinase" evidence="2">
    <location>
        <begin position="4"/>
        <end position="177"/>
    </location>
</feature>
<name>A0A6M0RCM8_9CLOT</name>
<evidence type="ECO:0000313" key="4">
    <source>
        <dbReference type="Proteomes" id="UP000473885"/>
    </source>
</evidence>
<evidence type="ECO:0000256" key="1">
    <source>
        <dbReference type="ARBA" id="ARBA00023172"/>
    </source>
</evidence>
<dbReference type="GO" id="GO:0006310">
    <property type="term" value="P:DNA recombination"/>
    <property type="evidence" value="ECO:0007669"/>
    <property type="project" value="UniProtKB-KW"/>
</dbReference>
<dbReference type="Gene3D" id="1.10.443.10">
    <property type="entry name" value="Intergrase catalytic core"/>
    <property type="match status" value="1"/>
</dbReference>
<evidence type="ECO:0000259" key="2">
    <source>
        <dbReference type="PROSITE" id="PS51898"/>
    </source>
</evidence>
<dbReference type="GO" id="GO:0015074">
    <property type="term" value="P:DNA integration"/>
    <property type="evidence" value="ECO:0007669"/>
    <property type="project" value="InterPro"/>
</dbReference>
<dbReference type="PANTHER" id="PTHR30349">
    <property type="entry name" value="PHAGE INTEGRASE-RELATED"/>
    <property type="match status" value="1"/>
</dbReference>
<protein>
    <submittedName>
        <fullName evidence="3">Site-specific integrase</fullName>
    </submittedName>
</protein>
<dbReference type="PROSITE" id="PS51898">
    <property type="entry name" value="TYR_RECOMBINASE"/>
    <property type="match status" value="1"/>
</dbReference>
<gene>
    <name evidence="3" type="ORF">FDF74_12355</name>
</gene>
<dbReference type="Proteomes" id="UP000473885">
    <property type="component" value="Unassembled WGS sequence"/>
</dbReference>
<accession>A0A6M0RCM8</accession>
<dbReference type="InterPro" id="IPR002104">
    <property type="entry name" value="Integrase_catalytic"/>
</dbReference>
<dbReference type="EMBL" id="SXDP01000017">
    <property type="protein sequence ID" value="NEZ47974.1"/>
    <property type="molecule type" value="Genomic_DNA"/>
</dbReference>
<dbReference type="AlphaFoldDB" id="A0A6M0RCM8"/>
<dbReference type="InterPro" id="IPR050090">
    <property type="entry name" value="Tyrosine_recombinase_XerCD"/>
</dbReference>